<dbReference type="AlphaFoldDB" id="A0AAU8VDK2"/>
<evidence type="ECO:0000256" key="10">
    <source>
        <dbReference type="SAM" id="MobiDB-lite"/>
    </source>
</evidence>
<comment type="similarity">
    <text evidence="9">Belongs to the MafA family.</text>
</comment>
<evidence type="ECO:0000256" key="5">
    <source>
        <dbReference type="ARBA" id="ARBA00023136"/>
    </source>
</evidence>
<keyword evidence="3" id="KW-0130">Cell adhesion</keyword>
<evidence type="ECO:0000313" key="12">
    <source>
        <dbReference type="Proteomes" id="UP000191249"/>
    </source>
</evidence>
<protein>
    <submittedName>
        <fullName evidence="11">Adhesin</fullName>
    </submittedName>
</protein>
<evidence type="ECO:0000256" key="3">
    <source>
        <dbReference type="ARBA" id="ARBA00022889"/>
    </source>
</evidence>
<evidence type="ECO:0000256" key="4">
    <source>
        <dbReference type="ARBA" id="ARBA00023026"/>
    </source>
</evidence>
<keyword evidence="7" id="KW-0998">Cell outer membrane</keyword>
<dbReference type="RefSeq" id="WP_003712996.1">
    <property type="nucleotide sequence ID" value="NZ_CAUJPR010000040.1"/>
</dbReference>
<dbReference type="Pfam" id="PF26521">
    <property type="entry name" value="MAFA_adhesin"/>
    <property type="match status" value="1"/>
</dbReference>
<keyword evidence="4" id="KW-0843">Virulence</keyword>
<dbReference type="InterPro" id="IPR058802">
    <property type="entry name" value="MafA-like"/>
</dbReference>
<keyword evidence="6" id="KW-0564">Palmitate</keyword>
<sequence length="334" mass="36571">MQARLLIPILFSVFILSACGTLTGIPSHGGGKRFAVEQELVAASARAAVKDMDLQALHGRKVALYIATMGDQGSGSLTGGRYSIDALLRGEYINSPAGRTDYTYPRYETTAETTSGGLTGLTTSLSTLNAPALSRTQSDGSGSRSSLGLNIGGMGDYRNETLTTNPRDTAFLSHLVQTVFFLRGIDVVSPANADTDVFINIDVFGTIRNRTEMHLYNAETLKAQTKLEYFAVDRTNKKLLIKPKTNAFEAAYKENYALWTGPYKVSKEIKPTEGLMVDFSDIRPYGNQTGNTTPSVETDNNHEEYGYSDEVVQNVDKSNLDSHYHNRLLPRKAK</sequence>
<evidence type="ECO:0000256" key="6">
    <source>
        <dbReference type="ARBA" id="ARBA00023139"/>
    </source>
</evidence>
<dbReference type="Proteomes" id="UP000191249">
    <property type="component" value="Chromosome"/>
</dbReference>
<comment type="subcellular location">
    <subcellularLocation>
        <location evidence="1">Cell outer membrane</location>
        <topology evidence="1">Lipid-anchor</topology>
    </subcellularLocation>
</comment>
<keyword evidence="8" id="KW-0449">Lipoprotein</keyword>
<proteinExistence type="inferred from homology"/>
<dbReference type="PROSITE" id="PS51257">
    <property type="entry name" value="PROKAR_LIPOPROTEIN"/>
    <property type="match status" value="1"/>
</dbReference>
<reference evidence="11 12" key="1">
    <citation type="submission" date="2017-03" db="EMBL/GenBank/DDBJ databases">
        <title>N. lactamica Y92-1009 whole genome sequence.</title>
        <authorList>
            <person name="Pandey A.K."/>
            <person name="Read R.C."/>
        </authorList>
    </citation>
    <scope>NUCLEOTIDE SEQUENCE [LARGE SCALE GENOMIC DNA]</scope>
    <source>
        <strain evidence="11 12">Y92-1009</strain>
    </source>
</reference>
<gene>
    <name evidence="11" type="ORF">B2G52_01265</name>
</gene>
<keyword evidence="5" id="KW-0472">Membrane</keyword>
<organism evidence="11 12">
    <name type="scientific">Neisseria lactamica</name>
    <dbReference type="NCBI Taxonomy" id="486"/>
    <lineage>
        <taxon>Bacteria</taxon>
        <taxon>Pseudomonadati</taxon>
        <taxon>Pseudomonadota</taxon>
        <taxon>Betaproteobacteria</taxon>
        <taxon>Neisseriales</taxon>
        <taxon>Neisseriaceae</taxon>
        <taxon>Neisseria</taxon>
    </lineage>
</organism>
<evidence type="ECO:0000313" key="11">
    <source>
        <dbReference type="EMBL" id="ARB03706.1"/>
    </source>
</evidence>
<evidence type="ECO:0000256" key="9">
    <source>
        <dbReference type="ARBA" id="ARBA00093781"/>
    </source>
</evidence>
<feature type="compositionally biased region" description="Polar residues" evidence="10">
    <location>
        <begin position="286"/>
        <end position="298"/>
    </location>
</feature>
<feature type="region of interest" description="Disordered" evidence="10">
    <location>
        <begin position="281"/>
        <end position="302"/>
    </location>
</feature>
<accession>A0AAU8VDK2</accession>
<evidence type="ECO:0000256" key="1">
    <source>
        <dbReference type="ARBA" id="ARBA00004459"/>
    </source>
</evidence>
<dbReference type="EMBL" id="CP019894">
    <property type="protein sequence ID" value="ARB03706.1"/>
    <property type="molecule type" value="Genomic_DNA"/>
</dbReference>
<name>A0AAU8VDK2_NEILA</name>
<evidence type="ECO:0000256" key="7">
    <source>
        <dbReference type="ARBA" id="ARBA00023237"/>
    </source>
</evidence>
<evidence type="ECO:0000256" key="8">
    <source>
        <dbReference type="ARBA" id="ARBA00023288"/>
    </source>
</evidence>
<keyword evidence="2" id="KW-0732">Signal</keyword>
<evidence type="ECO:0000256" key="2">
    <source>
        <dbReference type="ARBA" id="ARBA00022729"/>
    </source>
</evidence>